<dbReference type="PANTHER" id="PTHR33608:SF6">
    <property type="entry name" value="BLL2464 PROTEIN"/>
    <property type="match status" value="1"/>
</dbReference>
<protein>
    <recommendedName>
        <fullName evidence="1">DUF58 domain-containing protein</fullName>
    </recommendedName>
</protein>
<dbReference type="OrthoDB" id="9776116at2"/>
<keyword evidence="3" id="KW-1185">Reference proteome</keyword>
<dbReference type="Pfam" id="PF01882">
    <property type="entry name" value="DUF58"/>
    <property type="match status" value="1"/>
</dbReference>
<dbReference type="STRING" id="338966.Ppro_1216"/>
<dbReference type="PANTHER" id="PTHR33608">
    <property type="entry name" value="BLL2464 PROTEIN"/>
    <property type="match status" value="1"/>
</dbReference>
<dbReference type="InterPro" id="IPR002881">
    <property type="entry name" value="DUF58"/>
</dbReference>
<dbReference type="HOGENOM" id="CLU_054927_2_0_7"/>
<evidence type="ECO:0000259" key="1">
    <source>
        <dbReference type="Pfam" id="PF01882"/>
    </source>
</evidence>
<dbReference type="InterPro" id="IPR036465">
    <property type="entry name" value="vWFA_dom_sf"/>
</dbReference>
<proteinExistence type="predicted"/>
<feature type="domain" description="DUF58" evidence="1">
    <location>
        <begin position="45"/>
        <end position="242"/>
    </location>
</feature>
<organism evidence="2 3">
    <name type="scientific">Pelobacter propionicus (strain DSM 2379 / NBRC 103807 / OttBd1)</name>
    <dbReference type="NCBI Taxonomy" id="338966"/>
    <lineage>
        <taxon>Bacteria</taxon>
        <taxon>Pseudomonadati</taxon>
        <taxon>Thermodesulfobacteriota</taxon>
        <taxon>Desulfuromonadia</taxon>
        <taxon>Desulfuromonadales</taxon>
        <taxon>Desulfuromonadaceae</taxon>
        <taxon>Pelobacter</taxon>
    </lineage>
</organism>
<dbReference type="eggNOG" id="COG1721">
    <property type="taxonomic scope" value="Bacteria"/>
</dbReference>
<dbReference type="AlphaFoldDB" id="A1ANB7"/>
<dbReference type="EMBL" id="CP000482">
    <property type="protein sequence ID" value="ABK98837.1"/>
    <property type="molecule type" value="Genomic_DNA"/>
</dbReference>
<dbReference type="SUPFAM" id="SSF53300">
    <property type="entry name" value="vWA-like"/>
    <property type="match status" value="1"/>
</dbReference>
<accession>A1ANB7</accession>
<dbReference type="RefSeq" id="WP_011735139.1">
    <property type="nucleotide sequence ID" value="NC_008609.1"/>
</dbReference>
<evidence type="ECO:0000313" key="3">
    <source>
        <dbReference type="Proteomes" id="UP000006732"/>
    </source>
</evidence>
<dbReference type="Proteomes" id="UP000006732">
    <property type="component" value="Chromosome"/>
</dbReference>
<dbReference type="KEGG" id="ppd:Ppro_1216"/>
<dbReference type="Gene3D" id="3.40.50.410">
    <property type="entry name" value="von Willebrand factor, type A domain"/>
    <property type="match status" value="1"/>
</dbReference>
<sequence>MVKSEKSLLSKKELLEIFISHRVHSPFPGDWESVFKGLGYEFWSLRELEPGDSFRNIDWKATARTGTFYVREFLAESYFNVMILYDISNSVRFGRKELLQAHIAVSLAYSAILGNNGCGLILFADDSVRFIPPRMGRSHFMEILDAIAHAEPVACGATNLGAALTKLINEVPESLAFVLSDFMYPLDFRYSFHRTAHGTDKHEVKAIQVLEECEIELPPHSKGILPLYDYESGRTVALDMGKWKAYNAAMSQLRLATKERLNRAGIDLVTISPADDFVRKIDDFMKRSPSRS</sequence>
<evidence type="ECO:0000313" key="2">
    <source>
        <dbReference type="EMBL" id="ABK98837.1"/>
    </source>
</evidence>
<reference evidence="2 3" key="1">
    <citation type="submission" date="2006-10" db="EMBL/GenBank/DDBJ databases">
        <title>Complete sequence of chromosome of Pelobacter propionicus DSM 2379.</title>
        <authorList>
            <consortium name="US DOE Joint Genome Institute"/>
            <person name="Copeland A."/>
            <person name="Lucas S."/>
            <person name="Lapidus A."/>
            <person name="Barry K."/>
            <person name="Detter J.C."/>
            <person name="Glavina del Rio T."/>
            <person name="Hammon N."/>
            <person name="Israni S."/>
            <person name="Dalin E."/>
            <person name="Tice H."/>
            <person name="Pitluck S."/>
            <person name="Saunders E."/>
            <person name="Brettin T."/>
            <person name="Bruce D."/>
            <person name="Han C."/>
            <person name="Tapia R."/>
            <person name="Schmutz J."/>
            <person name="Larimer F."/>
            <person name="Land M."/>
            <person name="Hauser L."/>
            <person name="Kyrpides N."/>
            <person name="Kim E."/>
            <person name="Lovley D."/>
            <person name="Richardson P."/>
        </authorList>
    </citation>
    <scope>NUCLEOTIDE SEQUENCE [LARGE SCALE GENOMIC DNA]</scope>
    <source>
        <strain evidence="3">DSM 2379 / NBRC 103807 / OttBd1</strain>
    </source>
</reference>
<name>A1ANB7_PELPD</name>
<gene>
    <name evidence="2" type="ordered locus">Ppro_1216</name>
</gene>